<sequence length="867" mass="95619">MSIHTKLGKSIRSAALRLIVVLSLSSSAVVAQTTGGQEGLLWSGRLMSSVIGPAMDPHLDQDQIDSTAASYFSHLASFVRAGNPPDAMPLPAETLLEYQPEVLASLYRDQIREALRAQFVQLPVKVAFDQTLRPYYEEKSGLKVQPISLENDLERLNPKDPLAGITLSDRDLGLYQLLPLSQAWSDERDMGLVERIYKEQRQRITFELDRLLKFDPIPMDIQTAAARGDLRQLENVILRWEMTITDVRVNDNDVIVSAALDRLTLRWSSDNAPVAEWNVAALPTVAGFRQQIEAALPPRATADQVMTPPAGTRFGAEMADLLQLRYLPETVDDIQLQRMMHARFGYESSVSEETTPDWGSFFRDFANPPPDERLAEFRSWSEARASALPESLTLVVPLPNNGRASAERAQQMPRQSECAEAAVATGSAMPDEKQMVQDRICAYLGVAWRQPTEYLFFPEAGKAPQGGGLRGNCTGRDLYCSAIYYARIGLKIPDTARSVDIVRLDRFPVLDLGLVADHPGKLWLELTVTPTGAVVQDTWPDTIWHAAQRNAQATGAQYGLQHGFRIEDVGSPGTKVYIFEVSARAARLVEDESGKLVAELPLVTPVAPPVEMLEMPAQTNSHDILGIQLGMSFDEADAILRKHMEVGKVLVADRGKQMGTVGGSLQPYSSGRLYISAAGTELIAIYDEPPAAPDRVLAMWRMLRLPKGDTDAAQLKAALTDRYGEPGKIEEVGLPMMQKGLAFSWMQQGHERCSVIETTIRPDHWLDETGAAWQPPFNIPRFHTPSNELYGYLDVKDQPLPPGSFCPAMLGARYASPDGKSYSEPAGEEVITWLNDNRSYAKFFYESLAAPPAQPSAGASGNSAIKF</sequence>
<feature type="chain" id="PRO_5037251288" description="DUF3857 domain-containing protein" evidence="1">
    <location>
        <begin position="32"/>
        <end position="867"/>
    </location>
</feature>
<name>A0A917YN64_9RHOB</name>
<dbReference type="Proteomes" id="UP000598196">
    <property type="component" value="Unassembled WGS sequence"/>
</dbReference>
<evidence type="ECO:0000256" key="1">
    <source>
        <dbReference type="SAM" id="SignalP"/>
    </source>
</evidence>
<organism evidence="2 3">
    <name type="scientific">Gemmobacter aquaticus</name>
    <dbReference type="NCBI Taxonomy" id="490185"/>
    <lineage>
        <taxon>Bacteria</taxon>
        <taxon>Pseudomonadati</taxon>
        <taxon>Pseudomonadota</taxon>
        <taxon>Alphaproteobacteria</taxon>
        <taxon>Rhodobacterales</taxon>
        <taxon>Paracoccaceae</taxon>
        <taxon>Gemmobacter</taxon>
    </lineage>
</organism>
<evidence type="ECO:0008006" key="4">
    <source>
        <dbReference type="Google" id="ProtNLM"/>
    </source>
</evidence>
<comment type="caution">
    <text evidence="2">The sequence shown here is derived from an EMBL/GenBank/DDBJ whole genome shotgun (WGS) entry which is preliminary data.</text>
</comment>
<dbReference type="AlphaFoldDB" id="A0A917YN64"/>
<keyword evidence="3" id="KW-1185">Reference proteome</keyword>
<proteinExistence type="predicted"/>
<keyword evidence="1" id="KW-0732">Signal</keyword>
<accession>A0A917YN64</accession>
<reference evidence="2 3" key="1">
    <citation type="journal article" date="2014" name="Int. J. Syst. Evol. Microbiol.">
        <title>Complete genome sequence of Corynebacterium casei LMG S-19264T (=DSM 44701T), isolated from a smear-ripened cheese.</title>
        <authorList>
            <consortium name="US DOE Joint Genome Institute (JGI-PGF)"/>
            <person name="Walter F."/>
            <person name="Albersmeier A."/>
            <person name="Kalinowski J."/>
            <person name="Ruckert C."/>
        </authorList>
    </citation>
    <scope>NUCLEOTIDE SEQUENCE [LARGE SCALE GENOMIC DNA]</scope>
    <source>
        <strain evidence="2 3">CGMCC 1.7029</strain>
    </source>
</reference>
<gene>
    <name evidence="2" type="ORF">GCM10010991_24820</name>
</gene>
<protein>
    <recommendedName>
        <fullName evidence="4">DUF3857 domain-containing protein</fullName>
    </recommendedName>
</protein>
<dbReference type="EMBL" id="BMLP01000005">
    <property type="protein sequence ID" value="GGO34285.1"/>
    <property type="molecule type" value="Genomic_DNA"/>
</dbReference>
<evidence type="ECO:0000313" key="2">
    <source>
        <dbReference type="EMBL" id="GGO34285.1"/>
    </source>
</evidence>
<feature type="signal peptide" evidence="1">
    <location>
        <begin position="1"/>
        <end position="31"/>
    </location>
</feature>
<evidence type="ECO:0000313" key="3">
    <source>
        <dbReference type="Proteomes" id="UP000598196"/>
    </source>
</evidence>